<dbReference type="GeneID" id="67009738"/>
<evidence type="ECO:0000256" key="1">
    <source>
        <dbReference type="ARBA" id="ARBA00022737"/>
    </source>
</evidence>
<feature type="repeat" description="ANK" evidence="3">
    <location>
        <begin position="371"/>
        <end position="396"/>
    </location>
</feature>
<comment type="caution">
    <text evidence="5">The sequence shown here is derived from an EMBL/GenBank/DDBJ whole genome shotgun (WGS) entry which is preliminary data.</text>
</comment>
<dbReference type="InterPro" id="IPR036770">
    <property type="entry name" value="Ankyrin_rpt-contain_sf"/>
</dbReference>
<dbReference type="PANTHER" id="PTHR24198:SF165">
    <property type="entry name" value="ANKYRIN REPEAT-CONTAINING PROTEIN-RELATED"/>
    <property type="match status" value="1"/>
</dbReference>
<organism evidence="5 6">
    <name type="scientific">Aspergillus pseudoviridinutans</name>
    <dbReference type="NCBI Taxonomy" id="1517512"/>
    <lineage>
        <taxon>Eukaryota</taxon>
        <taxon>Fungi</taxon>
        <taxon>Dikarya</taxon>
        <taxon>Ascomycota</taxon>
        <taxon>Pezizomycotina</taxon>
        <taxon>Eurotiomycetes</taxon>
        <taxon>Eurotiomycetidae</taxon>
        <taxon>Eurotiales</taxon>
        <taxon>Aspergillaceae</taxon>
        <taxon>Aspergillus</taxon>
        <taxon>Aspergillus subgen. Fumigati</taxon>
    </lineage>
</organism>
<dbReference type="OrthoDB" id="194358at2759"/>
<dbReference type="PROSITE" id="PS50088">
    <property type="entry name" value="ANK_REPEAT"/>
    <property type="match status" value="5"/>
</dbReference>
<keyword evidence="2 3" id="KW-0040">ANK repeat</keyword>
<dbReference type="Proteomes" id="UP001043456">
    <property type="component" value="Unassembled WGS sequence"/>
</dbReference>
<keyword evidence="6" id="KW-1185">Reference proteome</keyword>
<dbReference type="InterPro" id="IPR002110">
    <property type="entry name" value="Ankyrin_rpt"/>
</dbReference>
<dbReference type="InterPro" id="IPR025676">
    <property type="entry name" value="Clr5_dom"/>
</dbReference>
<dbReference type="EMBL" id="BHVY01000009">
    <property type="protein sequence ID" value="GIJ92153.1"/>
    <property type="molecule type" value="Genomic_DNA"/>
</dbReference>
<sequence length="1075" mass="118295">MADAEWERFKAEIERLYILENKTLPQVMNAMESMYGFERSKQQYQRRLKKWGLKKYELRAADWKAIGRRVEKRKREDGKESEVFFDGIQHPPEKVRKVSYKQAFVSIRDQFLGGPSPYTPEGVVVCTPASPGMRLEWDASLPWLRFSKLLQTAQGQDNVSFSLAASPRSAEVSSHKENLDLMQILGSIVPWHKLSQPPNIKSSSRIATALSILMPEDFEGQHHTLSERLCDINQTGMDRLHLELFLLSNNLASQVSSELSYATMNSNDKRIMQMFKRTGWTSLKRLQILLSTPEPTSGAIAEQIFASALRLVDLDTVETMLRAGMDPNNPIETVRHGALTPLQFSASIAWEGINLMDLLLSHDVDVNLSYNGYSALHYAIRSENEEAMRALLSHGAVVSPTCLRDAAIYDISIEIFRDFVDACEDDIELTGWEDILAEAVKSRNVAMINILLAKGANVNFLVDVRFDDHWETTTVLGLGVTSKKVEIIEPLLRACVNVNPDVDELDDLDELHELSLVSPLALAVETGCFKITQLLLEANLDVGAADCSGKLTLLERAVKKTNVDLCGALIAHGAKVDRPWDCEGQSSSALLIALEMNSLEIVNLLINCGARLNDVYSRAPGTVLGAAIEKGDRALLRMLQRAGASVLPPKLRRIGNMETAIYLQQSGILQGILQICGRTILTAAILAKDNELVQYLLDDDININILATAADIDHSEPEQTPLGAAIQTGNSFVAEAILQRDARVTDSDLSHAVAASISDDNGTQLLERLLTGFVGKAPTAVGNTILNGRRDLLQLILKAGVDPTGAPQLFEDVWNLDEFDLDTPESVLEIAAEQGDRSMLQILLQSAQWDPRSTGRALAIAVFFDQVDLAEDLLNFGPDVNQEITLYYPDEEDEYGEVVKARVLEVLTPLQAAVKNQQVAMVRKLAEQADINYLGKGDRRRTALQHAVDIGNMELVNMLLAHGADINGAPARYGGATALQIAAIRGYLGIARRLIDLGADVNAAPAKFTGRTALEAAAEHGRIDMLQMLLNGGASITGDGKRQYQRALDFAERNGHNAAAKLLTFFKHRAQSSSP</sequence>
<dbReference type="AlphaFoldDB" id="A0A9P3F0M6"/>
<name>A0A9P3F0M6_9EURO</name>
<dbReference type="Pfam" id="PF12796">
    <property type="entry name" value="Ank_2"/>
    <property type="match status" value="3"/>
</dbReference>
<feature type="repeat" description="ANK" evidence="3">
    <location>
        <begin position="939"/>
        <end position="971"/>
    </location>
</feature>
<dbReference type="SUPFAM" id="SSF48403">
    <property type="entry name" value="Ankyrin repeat"/>
    <property type="match status" value="3"/>
</dbReference>
<accession>A0A9P3F0M6</accession>
<feature type="repeat" description="ANK" evidence="3">
    <location>
        <begin position="585"/>
        <end position="617"/>
    </location>
</feature>
<dbReference type="Pfam" id="PF14420">
    <property type="entry name" value="Clr5"/>
    <property type="match status" value="1"/>
</dbReference>
<evidence type="ECO:0000313" key="6">
    <source>
        <dbReference type="Proteomes" id="UP001043456"/>
    </source>
</evidence>
<dbReference type="SMART" id="SM00248">
    <property type="entry name" value="ANK"/>
    <property type="match status" value="16"/>
</dbReference>
<feature type="repeat" description="ANK" evidence="3">
    <location>
        <begin position="974"/>
        <end position="1006"/>
    </location>
</feature>
<proteinExistence type="predicted"/>
<feature type="repeat" description="ANK" evidence="3">
    <location>
        <begin position="1009"/>
        <end position="1041"/>
    </location>
</feature>
<evidence type="ECO:0000313" key="5">
    <source>
        <dbReference type="EMBL" id="GIJ92153.1"/>
    </source>
</evidence>
<dbReference type="PANTHER" id="PTHR24198">
    <property type="entry name" value="ANKYRIN REPEAT AND PROTEIN KINASE DOMAIN-CONTAINING PROTEIN"/>
    <property type="match status" value="1"/>
</dbReference>
<evidence type="ECO:0000256" key="2">
    <source>
        <dbReference type="ARBA" id="ARBA00023043"/>
    </source>
</evidence>
<protein>
    <recommendedName>
        <fullName evidence="4">Clr5 domain-containing protein</fullName>
    </recommendedName>
</protein>
<dbReference type="Gene3D" id="1.25.40.20">
    <property type="entry name" value="Ankyrin repeat-containing domain"/>
    <property type="match status" value="5"/>
</dbReference>
<reference evidence="5 6" key="1">
    <citation type="submission" date="2018-10" db="EMBL/GenBank/DDBJ databases">
        <title>Pan-genome distribution and transcriptional activeness of fungal secondary metabolism genes in Aspergillus section Fumigati.</title>
        <authorList>
            <person name="Takahashi H."/>
            <person name="Umemura M."/>
            <person name="Ninomiya A."/>
            <person name="Kusuya Y."/>
            <person name="Urayama S."/>
            <person name="Shimizu M."/>
            <person name="Watanabe A."/>
            <person name="Kamei K."/>
            <person name="Yaguchi T."/>
            <person name="Hagiwara D."/>
        </authorList>
    </citation>
    <scope>NUCLEOTIDE SEQUENCE [LARGE SCALE GENOMIC DNA]</scope>
    <source>
        <strain evidence="5 6">IFM 55266</strain>
    </source>
</reference>
<keyword evidence="1" id="KW-0677">Repeat</keyword>
<dbReference type="RefSeq" id="XP_043162899.1">
    <property type="nucleotide sequence ID" value="XM_043306964.1"/>
</dbReference>
<dbReference type="PROSITE" id="PS50297">
    <property type="entry name" value="ANK_REP_REGION"/>
    <property type="match status" value="4"/>
</dbReference>
<gene>
    <name evidence="5" type="ORF">Asppvi_011129</name>
</gene>
<feature type="domain" description="Clr5" evidence="4">
    <location>
        <begin position="3"/>
        <end position="55"/>
    </location>
</feature>
<evidence type="ECO:0000259" key="4">
    <source>
        <dbReference type="Pfam" id="PF14420"/>
    </source>
</evidence>
<evidence type="ECO:0000256" key="3">
    <source>
        <dbReference type="PROSITE-ProRule" id="PRU00023"/>
    </source>
</evidence>